<reference evidence="1 2" key="1">
    <citation type="submission" date="2018-06" db="EMBL/GenBank/DDBJ databases">
        <title>The Genome of Cuscuta australis (Dodder) Provides Insight into the Evolution of Plant Parasitism.</title>
        <authorList>
            <person name="Liu H."/>
        </authorList>
    </citation>
    <scope>NUCLEOTIDE SEQUENCE [LARGE SCALE GENOMIC DNA]</scope>
    <source>
        <strain evidence="2">cv. Yunnan</strain>
        <tissue evidence="1">Vines</tissue>
    </source>
</reference>
<keyword evidence="2" id="KW-1185">Reference proteome</keyword>
<organism evidence="1 2">
    <name type="scientific">Cuscuta australis</name>
    <dbReference type="NCBI Taxonomy" id="267555"/>
    <lineage>
        <taxon>Eukaryota</taxon>
        <taxon>Viridiplantae</taxon>
        <taxon>Streptophyta</taxon>
        <taxon>Embryophyta</taxon>
        <taxon>Tracheophyta</taxon>
        <taxon>Spermatophyta</taxon>
        <taxon>Magnoliopsida</taxon>
        <taxon>eudicotyledons</taxon>
        <taxon>Gunneridae</taxon>
        <taxon>Pentapetalae</taxon>
        <taxon>asterids</taxon>
        <taxon>lamiids</taxon>
        <taxon>Solanales</taxon>
        <taxon>Convolvulaceae</taxon>
        <taxon>Cuscuteae</taxon>
        <taxon>Cuscuta</taxon>
        <taxon>Cuscuta subgen. Grammica</taxon>
        <taxon>Cuscuta sect. Cleistogrammica</taxon>
    </lineage>
</organism>
<accession>A0A328D8B2</accession>
<sequence>MSTLFLHKSIIENGLWDVAAHGRNTVRTIGLARKKGTFSLHLFISSTCEVQNYLYFLIWSKNILMQQNLLQYIPPMHIAMLTFGTCDDVQPLLQLENIDRFLIFPFICVLLFFR</sequence>
<evidence type="ECO:0000313" key="1">
    <source>
        <dbReference type="EMBL" id="RAL42047.1"/>
    </source>
</evidence>
<dbReference type="AlphaFoldDB" id="A0A328D8B2"/>
<proteinExistence type="predicted"/>
<evidence type="ECO:0000313" key="2">
    <source>
        <dbReference type="Proteomes" id="UP000249390"/>
    </source>
</evidence>
<gene>
    <name evidence="1" type="ORF">DM860_017773</name>
</gene>
<dbReference type="EMBL" id="NQVE01000176">
    <property type="protein sequence ID" value="RAL42047.1"/>
    <property type="molecule type" value="Genomic_DNA"/>
</dbReference>
<protein>
    <submittedName>
        <fullName evidence="1">Uncharacterized protein</fullName>
    </submittedName>
</protein>
<dbReference type="Proteomes" id="UP000249390">
    <property type="component" value="Unassembled WGS sequence"/>
</dbReference>
<comment type="caution">
    <text evidence="1">The sequence shown here is derived from an EMBL/GenBank/DDBJ whole genome shotgun (WGS) entry which is preliminary data.</text>
</comment>
<name>A0A328D8B2_9ASTE</name>